<comment type="pathway">
    <text evidence="1 13">Cell wall biogenesis; peptidoglycan biosynthesis.</text>
</comment>
<dbReference type="FunFam" id="2.60.40.3780:FF:000001">
    <property type="entry name" value="L,D-transpeptidase 2"/>
    <property type="match status" value="1"/>
</dbReference>
<keyword evidence="7" id="KW-0472">Membrane</keyword>
<evidence type="ECO:0000256" key="6">
    <source>
        <dbReference type="ARBA" id="ARBA00022984"/>
    </source>
</evidence>
<dbReference type="Gene3D" id="2.40.440.10">
    <property type="entry name" value="L,D-transpeptidase catalytic domain-like"/>
    <property type="match status" value="1"/>
</dbReference>
<keyword evidence="9" id="KW-0449">Lipoprotein</keyword>
<evidence type="ECO:0000256" key="3">
    <source>
        <dbReference type="ARBA" id="ARBA00022679"/>
    </source>
</evidence>
<reference evidence="17 18" key="1">
    <citation type="submission" date="2019-02" db="EMBL/GenBank/DDBJ databases">
        <title>Draft genome sequence of Amycolatopsis sp. 8-3EHSu isolated from roots of Suaeda maritima.</title>
        <authorList>
            <person name="Duangmal K."/>
            <person name="Chantavorakit T."/>
        </authorList>
    </citation>
    <scope>NUCLEOTIDE SEQUENCE [LARGE SCALE GENOMIC DNA]</scope>
    <source>
        <strain evidence="17 18">8-3EHSu</strain>
    </source>
</reference>
<dbReference type="Gene3D" id="2.60.40.3780">
    <property type="match status" value="1"/>
</dbReference>
<sequence>MRVGVGRRTASRLSLLVVAAALVVAGCTSSPSDPGASGQGGAPEAPAPPPKPVQLVLSPSQGAAEVGPGEPVTVAATDGKVTEVKLTNAEGKVVAGQVKPDGTGWQATEPLGYGKSYTLNATGVGTDGKPATSTSTFTTVAKPAKQTTVSINAQDGETVGVGMPLVFTFGMKIPDKAAAEKALQITAEPATEGAFHWFSDQSVTWRPKDYWRSGTKVSVKAAVYGKNLGNGIYGKEDRTANITIGDKLVAVADGATFRMKVQVNDQQVQDFPISMGKKSSSTPNGTYTVMSEHNGYTMDSSTYGVPTDSAAGYRTFVKYAVRMSNSGIFYHSAPWSVGSQGKRNVSHGCINLSTENAKWMMDNSKKGDIITVQNGGSQTLEASDGWSVWQMSWDEWKAGGKKN</sequence>
<dbReference type="AlphaFoldDB" id="A0A4Q7IYL3"/>
<evidence type="ECO:0000256" key="4">
    <source>
        <dbReference type="ARBA" id="ARBA00022729"/>
    </source>
</evidence>
<evidence type="ECO:0000256" key="10">
    <source>
        <dbReference type="ARBA" id="ARBA00023315"/>
    </source>
</evidence>
<keyword evidence="5 13" id="KW-0133">Cell shape</keyword>
<dbReference type="FunFam" id="2.40.440.10:FF:000005">
    <property type="entry name" value="L,D-transpeptidase 2"/>
    <property type="match status" value="1"/>
</dbReference>
<feature type="region of interest" description="Disordered" evidence="14">
    <location>
        <begin position="28"/>
        <end position="68"/>
    </location>
</feature>
<feature type="signal peptide" evidence="15">
    <location>
        <begin position="1"/>
        <end position="25"/>
    </location>
</feature>
<keyword evidence="18" id="KW-1185">Reference proteome</keyword>
<keyword evidence="11 13" id="KW-0961">Cell wall biogenesis/degradation</keyword>
<dbReference type="GO" id="GO:0005576">
    <property type="term" value="C:extracellular region"/>
    <property type="evidence" value="ECO:0007669"/>
    <property type="project" value="TreeGrafter"/>
</dbReference>
<dbReference type="PROSITE" id="PS51257">
    <property type="entry name" value="PROKAR_LIPOPROTEIN"/>
    <property type="match status" value="1"/>
</dbReference>
<evidence type="ECO:0000256" key="15">
    <source>
        <dbReference type="SAM" id="SignalP"/>
    </source>
</evidence>
<evidence type="ECO:0000313" key="18">
    <source>
        <dbReference type="Proteomes" id="UP000292003"/>
    </source>
</evidence>
<dbReference type="EMBL" id="SFCC01000023">
    <property type="protein sequence ID" value="RZQ59539.1"/>
    <property type="molecule type" value="Genomic_DNA"/>
</dbReference>
<dbReference type="GO" id="GO:0018104">
    <property type="term" value="P:peptidoglycan-protein cross-linking"/>
    <property type="evidence" value="ECO:0007669"/>
    <property type="project" value="TreeGrafter"/>
</dbReference>
<dbReference type="OrthoDB" id="5242354at2"/>
<evidence type="ECO:0000256" key="5">
    <source>
        <dbReference type="ARBA" id="ARBA00022960"/>
    </source>
</evidence>
<comment type="caution">
    <text evidence="17">The sequence shown here is derived from an EMBL/GenBank/DDBJ whole genome shotgun (WGS) entry which is preliminary data.</text>
</comment>
<evidence type="ECO:0000256" key="12">
    <source>
        <dbReference type="ARBA" id="ARBA00060592"/>
    </source>
</evidence>
<feature type="chain" id="PRO_5038733009" description="L,D-TPase catalytic domain-containing protein" evidence="15">
    <location>
        <begin position="26"/>
        <end position="403"/>
    </location>
</feature>
<dbReference type="Gene3D" id="2.60.40.3710">
    <property type="match status" value="1"/>
</dbReference>
<evidence type="ECO:0000256" key="14">
    <source>
        <dbReference type="SAM" id="MobiDB-lite"/>
    </source>
</evidence>
<name>A0A4Q7IYL3_9PSEU</name>
<protein>
    <recommendedName>
        <fullName evidence="16">L,D-TPase catalytic domain-containing protein</fullName>
    </recommendedName>
</protein>
<proteinExistence type="predicted"/>
<dbReference type="Pfam" id="PF03734">
    <property type="entry name" value="YkuD"/>
    <property type="match status" value="1"/>
</dbReference>
<dbReference type="CDD" id="cd16913">
    <property type="entry name" value="YkuD_like"/>
    <property type="match status" value="1"/>
</dbReference>
<feature type="domain" description="L,D-TPase catalytic" evidence="16">
    <location>
        <begin position="248"/>
        <end position="373"/>
    </location>
</feature>
<dbReference type="UniPathway" id="UPA00219"/>
<dbReference type="PROSITE" id="PS52029">
    <property type="entry name" value="LD_TPASE"/>
    <property type="match status" value="1"/>
</dbReference>
<dbReference type="PANTHER" id="PTHR30582:SF2">
    <property type="entry name" value="L,D-TRANSPEPTIDASE YCIB-RELATED"/>
    <property type="match status" value="1"/>
</dbReference>
<evidence type="ECO:0000259" key="16">
    <source>
        <dbReference type="PROSITE" id="PS52029"/>
    </source>
</evidence>
<evidence type="ECO:0000313" key="17">
    <source>
        <dbReference type="EMBL" id="RZQ59539.1"/>
    </source>
</evidence>
<dbReference type="Pfam" id="PF17964">
    <property type="entry name" value="Big_10"/>
    <property type="match status" value="1"/>
</dbReference>
<feature type="active site" description="Nucleophile" evidence="13">
    <location>
        <position position="349"/>
    </location>
</feature>
<keyword evidence="8" id="KW-0564">Palmitate</keyword>
<dbReference type="RefSeq" id="WP_130479637.1">
    <property type="nucleotide sequence ID" value="NZ_SFCC01000023.1"/>
</dbReference>
<keyword evidence="6 13" id="KW-0573">Peptidoglycan synthesis</keyword>
<keyword evidence="10" id="KW-0012">Acyltransferase</keyword>
<dbReference type="InterPro" id="IPR005490">
    <property type="entry name" value="LD_TPept_cat_dom"/>
</dbReference>
<dbReference type="CDD" id="cd13432">
    <property type="entry name" value="LDT_IgD_like_2"/>
    <property type="match status" value="1"/>
</dbReference>
<evidence type="ECO:0000256" key="13">
    <source>
        <dbReference type="PROSITE-ProRule" id="PRU01373"/>
    </source>
</evidence>
<keyword evidence="3" id="KW-0808">Transferase</keyword>
<feature type="active site" description="Proton donor/acceptor" evidence="13">
    <location>
        <position position="331"/>
    </location>
</feature>
<dbReference type="PANTHER" id="PTHR30582">
    <property type="entry name" value="L,D-TRANSPEPTIDASE"/>
    <property type="match status" value="1"/>
</dbReference>
<dbReference type="GO" id="GO:0016746">
    <property type="term" value="F:acyltransferase activity"/>
    <property type="evidence" value="ECO:0007669"/>
    <property type="project" value="UniProtKB-KW"/>
</dbReference>
<comment type="pathway">
    <text evidence="12">Glycan biosynthesis.</text>
</comment>
<evidence type="ECO:0000256" key="11">
    <source>
        <dbReference type="ARBA" id="ARBA00023316"/>
    </source>
</evidence>
<dbReference type="GO" id="GO:0071555">
    <property type="term" value="P:cell wall organization"/>
    <property type="evidence" value="ECO:0007669"/>
    <property type="project" value="UniProtKB-UniRule"/>
</dbReference>
<dbReference type="GO" id="GO:0008360">
    <property type="term" value="P:regulation of cell shape"/>
    <property type="evidence" value="ECO:0007669"/>
    <property type="project" value="UniProtKB-UniRule"/>
</dbReference>
<keyword evidence="2" id="KW-1003">Cell membrane</keyword>
<dbReference type="InterPro" id="IPR041280">
    <property type="entry name" value="Big_10"/>
</dbReference>
<dbReference type="Proteomes" id="UP000292003">
    <property type="component" value="Unassembled WGS sequence"/>
</dbReference>
<dbReference type="SUPFAM" id="SSF141523">
    <property type="entry name" value="L,D-transpeptidase catalytic domain-like"/>
    <property type="match status" value="1"/>
</dbReference>
<gene>
    <name evidence="17" type="ORF">EWH70_33670</name>
</gene>
<keyword evidence="4 15" id="KW-0732">Signal</keyword>
<evidence type="ECO:0000256" key="2">
    <source>
        <dbReference type="ARBA" id="ARBA00022475"/>
    </source>
</evidence>
<dbReference type="GO" id="GO:0071972">
    <property type="term" value="F:peptidoglycan L,D-transpeptidase activity"/>
    <property type="evidence" value="ECO:0007669"/>
    <property type="project" value="TreeGrafter"/>
</dbReference>
<evidence type="ECO:0000256" key="8">
    <source>
        <dbReference type="ARBA" id="ARBA00023139"/>
    </source>
</evidence>
<organism evidence="17 18">
    <name type="scientific">Amycolatopsis suaedae</name>
    <dbReference type="NCBI Taxonomy" id="2510978"/>
    <lineage>
        <taxon>Bacteria</taxon>
        <taxon>Bacillati</taxon>
        <taxon>Actinomycetota</taxon>
        <taxon>Actinomycetes</taxon>
        <taxon>Pseudonocardiales</taxon>
        <taxon>Pseudonocardiaceae</taxon>
        <taxon>Amycolatopsis</taxon>
    </lineage>
</organism>
<dbReference type="InterPro" id="IPR038063">
    <property type="entry name" value="Transpep_catalytic_dom"/>
</dbReference>
<evidence type="ECO:0000256" key="7">
    <source>
        <dbReference type="ARBA" id="ARBA00023136"/>
    </source>
</evidence>
<accession>A0A4Q7IYL3</accession>
<dbReference type="InterPro" id="IPR050979">
    <property type="entry name" value="LD-transpeptidase"/>
</dbReference>
<evidence type="ECO:0000256" key="9">
    <source>
        <dbReference type="ARBA" id="ARBA00023288"/>
    </source>
</evidence>
<evidence type="ECO:0000256" key="1">
    <source>
        <dbReference type="ARBA" id="ARBA00004752"/>
    </source>
</evidence>